<reference evidence="4" key="1">
    <citation type="submission" date="2021-04" db="EMBL/GenBank/DDBJ databases">
        <authorList>
            <person name="Chebbi M.A.C M."/>
        </authorList>
    </citation>
    <scope>NUCLEOTIDE SEQUENCE</scope>
</reference>
<dbReference type="PANTHER" id="PTHR20990">
    <property type="entry name" value="PEROXISOMAL BIOGENESIS FACTOR 11"/>
    <property type="match status" value="1"/>
</dbReference>
<dbReference type="InterPro" id="IPR008733">
    <property type="entry name" value="PEX11"/>
</dbReference>
<proteinExistence type="predicted"/>
<evidence type="ECO:0000256" key="1">
    <source>
        <dbReference type="ARBA" id="ARBA00023136"/>
    </source>
</evidence>
<keyword evidence="2" id="KW-0576">Peroxisome</keyword>
<evidence type="ECO:0000313" key="4">
    <source>
        <dbReference type="EMBL" id="CAG5109051.1"/>
    </source>
</evidence>
<dbReference type="GO" id="GO:0005778">
    <property type="term" value="C:peroxisomal membrane"/>
    <property type="evidence" value="ECO:0007669"/>
    <property type="project" value="UniProtKB-SubCell"/>
</dbReference>
<dbReference type="PANTHER" id="PTHR20990:SF1">
    <property type="entry name" value="PEROXISOMAL MEMBRANE PROTEIN 11C"/>
    <property type="match status" value="1"/>
</dbReference>
<dbReference type="OrthoDB" id="10005898at2759"/>
<accession>A0A8J2HS54</accession>
<sequence length="225" mass="26145">MELMSNYLESYEGRDKLLRVLSYAAKLATVIPRSEENKKKFKIFGSQMSNCRVILRLLDDIPTLNYALTYNWTNKAADSYIKWLEMIEIIVDVIYSPIETLCWAGEHRLVSVDVDKWDTLSTWFWITSLYISLMKSLRKYKLLLKQRKMSLKNKSGNKDEEKALRHKMYNETLVCIRMLLDMSYAVSYLPNGTLWGGKLSTWQVGVLGTVSSLIGLYQSLIKRAN</sequence>
<comment type="subcellular location">
    <subcellularLocation>
        <location evidence="3">Peroxisome membrane</location>
    </subcellularLocation>
</comment>
<dbReference type="GO" id="GO:0016559">
    <property type="term" value="P:peroxisome fission"/>
    <property type="evidence" value="ECO:0007669"/>
    <property type="project" value="InterPro"/>
</dbReference>
<keyword evidence="1" id="KW-0472">Membrane</keyword>
<name>A0A8J2HS54_COTCN</name>
<dbReference type="InterPro" id="IPR026510">
    <property type="entry name" value="PEX11C_met"/>
</dbReference>
<evidence type="ECO:0000256" key="3">
    <source>
        <dbReference type="ARBA" id="ARBA00046271"/>
    </source>
</evidence>
<dbReference type="Proteomes" id="UP000786811">
    <property type="component" value="Unassembled WGS sequence"/>
</dbReference>
<evidence type="ECO:0000256" key="2">
    <source>
        <dbReference type="ARBA" id="ARBA00023140"/>
    </source>
</evidence>
<dbReference type="Pfam" id="PF05648">
    <property type="entry name" value="PEX11"/>
    <property type="match status" value="1"/>
</dbReference>
<dbReference type="EMBL" id="CAJNRD030001124">
    <property type="protein sequence ID" value="CAG5109051.1"/>
    <property type="molecule type" value="Genomic_DNA"/>
</dbReference>
<organism evidence="4 5">
    <name type="scientific">Cotesia congregata</name>
    <name type="common">Parasitoid wasp</name>
    <name type="synonym">Apanteles congregatus</name>
    <dbReference type="NCBI Taxonomy" id="51543"/>
    <lineage>
        <taxon>Eukaryota</taxon>
        <taxon>Metazoa</taxon>
        <taxon>Ecdysozoa</taxon>
        <taxon>Arthropoda</taxon>
        <taxon>Hexapoda</taxon>
        <taxon>Insecta</taxon>
        <taxon>Pterygota</taxon>
        <taxon>Neoptera</taxon>
        <taxon>Endopterygota</taxon>
        <taxon>Hymenoptera</taxon>
        <taxon>Apocrita</taxon>
        <taxon>Ichneumonoidea</taxon>
        <taxon>Braconidae</taxon>
        <taxon>Microgastrinae</taxon>
        <taxon>Cotesia</taxon>
    </lineage>
</organism>
<keyword evidence="5" id="KW-1185">Reference proteome</keyword>
<protein>
    <submittedName>
        <fullName evidence="4">Similar to PEX11G: Peroxisomal membrane protein 11C (Homo sapiens)</fullName>
    </submittedName>
</protein>
<comment type="caution">
    <text evidence="4">The sequence shown here is derived from an EMBL/GenBank/DDBJ whole genome shotgun (WGS) entry which is preliminary data.</text>
</comment>
<gene>
    <name evidence="4" type="ORF">HICCMSTLAB_LOCUS13687</name>
</gene>
<evidence type="ECO:0000313" key="5">
    <source>
        <dbReference type="Proteomes" id="UP000786811"/>
    </source>
</evidence>
<dbReference type="AlphaFoldDB" id="A0A8J2HS54"/>